<protein>
    <submittedName>
        <fullName evidence="1">Uncharacterized protein</fullName>
    </submittedName>
</protein>
<proteinExistence type="predicted"/>
<evidence type="ECO:0000313" key="1">
    <source>
        <dbReference type="EMBL" id="XCH00481.1"/>
    </source>
</evidence>
<accession>A0AAU8EL43</accession>
<sequence>MHDSTLDLFTNNEATDDREHMIDTMAETYWDAMNNCVNDGREFDAISVYEEWVVDGIDPQDGGTEFIFVPDFTRETEEN</sequence>
<dbReference type="EMBL" id="PP861117">
    <property type="protein sequence ID" value="XCH00481.1"/>
    <property type="molecule type" value="Genomic_DNA"/>
</dbReference>
<name>A0AAU8EL43_9CAUD</name>
<organism evidence="1">
    <name type="scientific">Synechococcus phage QB2</name>
    <dbReference type="NCBI Taxonomy" id="3159453"/>
    <lineage>
        <taxon>Viruses</taxon>
        <taxon>Duplodnaviria</taxon>
        <taxon>Heunggongvirae</taxon>
        <taxon>Uroviricota</taxon>
        <taxon>Caudoviricetes</taxon>
        <taxon>Pantevenvirales</taxon>
        <taxon>Kyanoviridae</taxon>
    </lineage>
</organism>
<reference evidence="1" key="1">
    <citation type="submission" date="2024-05" db="EMBL/GenBank/DDBJ databases">
        <authorList>
            <person name="Su C."/>
        </authorList>
    </citation>
    <scope>NUCLEOTIDE SEQUENCE</scope>
</reference>